<protein>
    <recommendedName>
        <fullName evidence="1">AB hydrolase-1 domain-containing protein</fullName>
    </recommendedName>
</protein>
<dbReference type="InterPro" id="IPR000073">
    <property type="entry name" value="AB_hydrolase_1"/>
</dbReference>
<dbReference type="RefSeq" id="WP_035125367.1">
    <property type="nucleotide sequence ID" value="NZ_JRHH01000002.1"/>
</dbReference>
<feature type="domain" description="AB hydrolase-1" evidence="1">
    <location>
        <begin position="5"/>
        <end position="107"/>
    </location>
</feature>
<dbReference type="AlphaFoldDB" id="A0A095SWY9"/>
<comment type="caution">
    <text evidence="2">The sequence shown here is derived from an EMBL/GenBank/DDBJ whole genome shotgun (WGS) entry which is preliminary data.</text>
</comment>
<dbReference type="Pfam" id="PF00561">
    <property type="entry name" value="Abhydrolase_1"/>
    <property type="match status" value="1"/>
</dbReference>
<evidence type="ECO:0000313" key="3">
    <source>
        <dbReference type="Proteomes" id="UP000029554"/>
    </source>
</evidence>
<dbReference type="InterPro" id="IPR029058">
    <property type="entry name" value="AB_hydrolase_fold"/>
</dbReference>
<dbReference type="SUPFAM" id="SSF53474">
    <property type="entry name" value="alpha/beta-Hydrolases"/>
    <property type="match status" value="1"/>
</dbReference>
<dbReference type="eggNOG" id="COG1073">
    <property type="taxonomic scope" value="Bacteria"/>
</dbReference>
<dbReference type="Proteomes" id="UP000029554">
    <property type="component" value="Unassembled WGS sequence"/>
</dbReference>
<dbReference type="STRING" id="1453498.LG45_04410"/>
<dbReference type="InterPro" id="IPR050266">
    <property type="entry name" value="AB_hydrolase_sf"/>
</dbReference>
<evidence type="ECO:0000313" key="2">
    <source>
        <dbReference type="EMBL" id="KGD68894.1"/>
    </source>
</evidence>
<organism evidence="2 3">
    <name type="scientific">Flavobacterium aquatile LMG 4008 = ATCC 11947</name>
    <dbReference type="NCBI Taxonomy" id="1453498"/>
    <lineage>
        <taxon>Bacteria</taxon>
        <taxon>Pseudomonadati</taxon>
        <taxon>Bacteroidota</taxon>
        <taxon>Flavobacteriia</taxon>
        <taxon>Flavobacteriales</taxon>
        <taxon>Flavobacteriaceae</taxon>
        <taxon>Flavobacterium</taxon>
    </lineage>
</organism>
<sequence length="231" mass="25962">MAQKILLLHGALGSAASLNPLKEVLQKDFDVFTYTFQGHGGTEIPSEDFTISNFANEVLVFLEENSLDKIIIFGYSMGGYVGLYLAKYFPEKVEKLYTLATKLDWTIEGSIKEAAMLNPIKIKEKVPKYALALEQLHGSNWEILMEKTALMMLNLGKNPAINESDFEKITVPVLITVGDKDTMVSIEESVFAFRKIPNCMFCVMPNTIHPIEKVDVNQAVHQIKNFIKIII</sequence>
<dbReference type="Gene3D" id="3.40.50.1820">
    <property type="entry name" value="alpha/beta hydrolase"/>
    <property type="match status" value="1"/>
</dbReference>
<dbReference type="PANTHER" id="PTHR43798">
    <property type="entry name" value="MONOACYLGLYCEROL LIPASE"/>
    <property type="match status" value="1"/>
</dbReference>
<dbReference type="PANTHER" id="PTHR43798:SF33">
    <property type="entry name" value="HYDROLASE, PUTATIVE (AFU_ORTHOLOGUE AFUA_2G14860)-RELATED"/>
    <property type="match status" value="1"/>
</dbReference>
<proteinExistence type="predicted"/>
<evidence type="ECO:0000259" key="1">
    <source>
        <dbReference type="Pfam" id="PF00561"/>
    </source>
</evidence>
<gene>
    <name evidence="2" type="ORF">LG45_04410</name>
</gene>
<dbReference type="EMBL" id="JRHH01000002">
    <property type="protein sequence ID" value="KGD68894.1"/>
    <property type="molecule type" value="Genomic_DNA"/>
</dbReference>
<name>A0A095SWY9_9FLAO</name>
<keyword evidence="3" id="KW-1185">Reference proteome</keyword>
<dbReference type="GO" id="GO:0016020">
    <property type="term" value="C:membrane"/>
    <property type="evidence" value="ECO:0007669"/>
    <property type="project" value="TreeGrafter"/>
</dbReference>
<accession>A0A095SWY9</accession>
<reference evidence="2 3" key="1">
    <citation type="submission" date="2014-09" db="EMBL/GenBank/DDBJ databases">
        <title>Whole Genome Shotgun of Flavobacterium aquatile LMG 4008.</title>
        <authorList>
            <person name="Gale A.N."/>
            <person name="Pipes S.E."/>
            <person name="Newman J.D."/>
        </authorList>
    </citation>
    <scope>NUCLEOTIDE SEQUENCE [LARGE SCALE GENOMIC DNA]</scope>
    <source>
        <strain evidence="2 3">LMG 4008</strain>
    </source>
</reference>